<name>F9GEI4_FUSOF</name>
<protein>
    <submittedName>
        <fullName evidence="2">Uncharacterized protein</fullName>
    </submittedName>
</protein>
<organism evidence="2">
    <name type="scientific">Fusarium oxysporum (strain Fo5176)</name>
    <name type="common">Fusarium vascular wilt</name>
    <dbReference type="NCBI Taxonomy" id="660025"/>
    <lineage>
        <taxon>Eukaryota</taxon>
        <taxon>Fungi</taxon>
        <taxon>Dikarya</taxon>
        <taxon>Ascomycota</taxon>
        <taxon>Pezizomycotina</taxon>
        <taxon>Sordariomycetes</taxon>
        <taxon>Hypocreomycetidae</taxon>
        <taxon>Hypocreales</taxon>
        <taxon>Nectriaceae</taxon>
        <taxon>Fusarium</taxon>
        <taxon>Fusarium oxysporum species complex</taxon>
    </lineage>
</organism>
<dbReference type="OrthoDB" id="10343097at2759"/>
<feature type="region of interest" description="Disordered" evidence="1">
    <location>
        <begin position="1"/>
        <end position="64"/>
    </location>
</feature>
<comment type="caution">
    <text evidence="2">The sequence shown here is derived from an EMBL/GenBank/DDBJ whole genome shotgun (WGS) entry which is preliminary data.</text>
</comment>
<reference evidence="2" key="1">
    <citation type="journal article" date="2012" name="Mol. Plant Microbe Interact.">
        <title>A highly conserved effector in Fusarium oxysporum is required for full virulence on Arabidopsis.</title>
        <authorList>
            <person name="Thatcher L.F."/>
            <person name="Gardiner D.M."/>
            <person name="Kazan K."/>
            <person name="Manners J."/>
        </authorList>
    </citation>
    <scope>NUCLEOTIDE SEQUENCE [LARGE SCALE GENOMIC DNA]</scope>
    <source>
        <strain evidence="2">Fo5176</strain>
    </source>
</reference>
<evidence type="ECO:0000256" key="1">
    <source>
        <dbReference type="SAM" id="MobiDB-lite"/>
    </source>
</evidence>
<dbReference type="EMBL" id="AFQF01006343">
    <property type="protein sequence ID" value="EGU72426.1"/>
    <property type="molecule type" value="Genomic_DNA"/>
</dbReference>
<accession>F9GEI4</accession>
<dbReference type="AlphaFoldDB" id="F9GEI4"/>
<sequence length="146" mass="16713">MNYLNPNTNFTRKRRSNTDLKSEMPKIPRLEDEGQDFLSRGVEGTPTKHPVNTTRTDAKTEESSDEVENLEELLRKFKITRDEKIKRWEANGLCKPIRKRARCSQCEKSAPEKGGVCRYCGLQEEEELENGPSGITIRSVEGLLDL</sequence>
<feature type="compositionally biased region" description="Basic and acidic residues" evidence="1">
    <location>
        <begin position="16"/>
        <end position="32"/>
    </location>
</feature>
<gene>
    <name evidence="2" type="ORF">FOXB_17068</name>
</gene>
<evidence type="ECO:0000313" key="2">
    <source>
        <dbReference type="EMBL" id="EGU72426.1"/>
    </source>
</evidence>
<feature type="compositionally biased region" description="Polar residues" evidence="1">
    <location>
        <begin position="1"/>
        <end position="10"/>
    </location>
</feature>
<proteinExistence type="predicted"/>